<feature type="domain" description="KAP NTPase" evidence="1">
    <location>
        <begin position="35"/>
        <end position="276"/>
    </location>
</feature>
<dbReference type="InterPro" id="IPR011646">
    <property type="entry name" value="KAP_P-loop"/>
</dbReference>
<dbReference type="InterPro" id="IPR027417">
    <property type="entry name" value="P-loop_NTPase"/>
</dbReference>
<dbReference type="Proteomes" id="UP000318943">
    <property type="component" value="Unassembled WGS sequence"/>
</dbReference>
<name>A0ABY3EJH6_9BURK</name>
<keyword evidence="3" id="KW-1185">Reference proteome</keyword>
<evidence type="ECO:0000313" key="2">
    <source>
        <dbReference type="EMBL" id="TSP10961.1"/>
    </source>
</evidence>
<evidence type="ECO:0000313" key="3">
    <source>
        <dbReference type="Proteomes" id="UP000318943"/>
    </source>
</evidence>
<reference evidence="2 3" key="1">
    <citation type="submission" date="2019-05" db="EMBL/GenBank/DDBJ databases">
        <title>Whole genome sequence analysis of Cupriavidus campinensis S14E4C strain.</title>
        <authorList>
            <person name="Abbaszade G."/>
            <person name="Szabo A."/>
            <person name="Toumi M."/>
            <person name="Toth E."/>
        </authorList>
    </citation>
    <scope>NUCLEOTIDE SEQUENCE [LARGE SCALE GENOMIC DNA]</scope>
    <source>
        <strain evidence="2 3">S14E4C</strain>
    </source>
</reference>
<proteinExistence type="predicted"/>
<protein>
    <recommendedName>
        <fullName evidence="1">KAP NTPase domain-containing protein</fullName>
    </recommendedName>
</protein>
<dbReference type="RefSeq" id="WP_144200090.1">
    <property type="nucleotide sequence ID" value="NZ_CAJPVH010000008.1"/>
</dbReference>
<accession>A0ABY3EJH6</accession>
<sequence length="449" mass="49774">MSDDTTLRGPALTLPVADLTSITTPFEGDLLQRAKLAEQLTGYLGRLRYGAVIALDAPWGEGKSWFARHWAAQLKALQYRVGFIDAFQEDYTEDPFVLLASEIRQLCQGSGLAQRLTTKAAAVGSALMPLAVKATVNGLGKLMGTSDVVDQFQDSYDKALDKSAEFAQEWTKKRLESHKAEKESVVGFRRTLEDFTTEGDTPTVIFIDELDRCRPAFAVSMIERIKHFFEVPNLVFVLVMNRSQLEKAICGVYGAETDAAAYLGKFLHLSLRLPKQRTGDMSPGAPISAFVRSTLARYNIANSDNFAGCLAAMAVLANLSLRDIERACALYVLAGLGWNGLMACLITIRIKHQELYEALRDEAETGRATFGNLTTEWYKFAQRQRGGLERFAQVLFAYGQYVAGTQTPELKQQVNDSRSMLFGDDWTVTPSELESFQRGIRALDLDVAI</sequence>
<dbReference type="Pfam" id="PF07693">
    <property type="entry name" value="KAP_NTPase"/>
    <property type="match status" value="1"/>
</dbReference>
<dbReference type="SUPFAM" id="SSF52540">
    <property type="entry name" value="P-loop containing nucleoside triphosphate hydrolases"/>
    <property type="match status" value="1"/>
</dbReference>
<evidence type="ECO:0000259" key="1">
    <source>
        <dbReference type="Pfam" id="PF07693"/>
    </source>
</evidence>
<dbReference type="EMBL" id="VCIZ01000012">
    <property type="protein sequence ID" value="TSP10961.1"/>
    <property type="molecule type" value="Genomic_DNA"/>
</dbReference>
<gene>
    <name evidence="2" type="ORF">FGG12_19040</name>
</gene>
<comment type="caution">
    <text evidence="2">The sequence shown here is derived from an EMBL/GenBank/DDBJ whole genome shotgun (WGS) entry which is preliminary data.</text>
</comment>
<organism evidence="2 3">
    <name type="scientific">Cupriavidus campinensis</name>
    <dbReference type="NCBI Taxonomy" id="151783"/>
    <lineage>
        <taxon>Bacteria</taxon>
        <taxon>Pseudomonadati</taxon>
        <taxon>Pseudomonadota</taxon>
        <taxon>Betaproteobacteria</taxon>
        <taxon>Burkholderiales</taxon>
        <taxon>Burkholderiaceae</taxon>
        <taxon>Cupriavidus</taxon>
    </lineage>
</organism>